<evidence type="ECO:0000313" key="9">
    <source>
        <dbReference type="Proteomes" id="UP000321558"/>
    </source>
</evidence>
<keyword evidence="9" id="KW-1185">Reference proteome</keyword>
<evidence type="ECO:0000256" key="3">
    <source>
        <dbReference type="ARBA" id="ARBA00023002"/>
    </source>
</evidence>
<dbReference type="InterPro" id="IPR029753">
    <property type="entry name" value="D-isomer_DH_CS"/>
</dbReference>
<dbReference type="SUPFAM" id="SSF52283">
    <property type="entry name" value="Formate/glycerate dehydrogenase catalytic domain-like"/>
    <property type="match status" value="1"/>
</dbReference>
<dbReference type="CDD" id="cd12172">
    <property type="entry name" value="PGDH_like_2"/>
    <property type="match status" value="1"/>
</dbReference>
<dbReference type="SUPFAM" id="SSF51735">
    <property type="entry name" value="NAD(P)-binding Rossmann-fold domains"/>
    <property type="match status" value="1"/>
</dbReference>
<comment type="caution">
    <text evidence="8">The sequence shown here is derived from an EMBL/GenBank/DDBJ whole genome shotgun (WGS) entry which is preliminary data.</text>
</comment>
<dbReference type="InterPro" id="IPR050857">
    <property type="entry name" value="D-2-hydroxyacid_DH"/>
</dbReference>
<dbReference type="Gene3D" id="3.40.50.720">
    <property type="entry name" value="NAD(P)-binding Rossmann-like Domain"/>
    <property type="match status" value="2"/>
</dbReference>
<dbReference type="RefSeq" id="WP_147209062.1">
    <property type="nucleotide sequence ID" value="NZ_BJYM01000003.1"/>
</dbReference>
<keyword evidence="4" id="KW-0520">NAD</keyword>
<sequence>MKVIVTTPSFGKFHDDIKATLNKKGIELTYLIPYSRNRMIKEIGNADVLIVGLEQIDREIINCSNSLKLIAKHGVGTDNIDLKAAGEKGIIVANTPGTNNDAVADLAFGLMLSAARSIVAANNKVKDGEWPRFDGHSVWGKTLGIIGLGAIGKGVARRANGFSMEVLGYDITDKSPDEEALNINRVSFHELLSRSDYISLHVPLNKHTKGMIGKEQLKRMKETSILINTARGGLIDEEELYKALTNSSIQSCALDVFETEPVKDKKLLSLDSLTVTPHMAAYTVEAGYLTSQMIISNLYNLLEGNELKNIVNKSNNVSV</sequence>
<evidence type="ECO:0000256" key="1">
    <source>
        <dbReference type="ARBA" id="ARBA00005854"/>
    </source>
</evidence>
<dbReference type="PANTHER" id="PTHR42789">
    <property type="entry name" value="D-ISOMER SPECIFIC 2-HYDROXYACID DEHYDROGENASE FAMILY PROTEIN (AFU_ORTHOLOGUE AFUA_6G10090)"/>
    <property type="match status" value="1"/>
</dbReference>
<reference evidence="8 9" key="1">
    <citation type="submission" date="2019-07" db="EMBL/GenBank/DDBJ databases">
        <title>Whole genome shotgun sequence of Oceanobacillus sojae NBRC 105379.</title>
        <authorList>
            <person name="Hosoyama A."/>
            <person name="Uohara A."/>
            <person name="Ohji S."/>
            <person name="Ichikawa N."/>
        </authorList>
    </citation>
    <scope>NUCLEOTIDE SEQUENCE [LARGE SCALE GENOMIC DNA]</scope>
    <source>
        <strain evidence="8 9">NBRC 105379</strain>
    </source>
</reference>
<dbReference type="GO" id="GO:0008652">
    <property type="term" value="P:amino acid biosynthetic process"/>
    <property type="evidence" value="ECO:0007669"/>
    <property type="project" value="UniProtKB-KW"/>
</dbReference>
<dbReference type="FunFam" id="3.40.50.720:FF:000203">
    <property type="entry name" value="D-3-phosphoglycerate dehydrogenase (SerA)"/>
    <property type="match status" value="1"/>
</dbReference>
<organism evidence="8 9">
    <name type="scientific">Oceanobacillus sojae</name>
    <dbReference type="NCBI Taxonomy" id="582851"/>
    <lineage>
        <taxon>Bacteria</taxon>
        <taxon>Bacillati</taxon>
        <taxon>Bacillota</taxon>
        <taxon>Bacilli</taxon>
        <taxon>Bacillales</taxon>
        <taxon>Bacillaceae</taxon>
        <taxon>Oceanobacillus</taxon>
    </lineage>
</organism>
<dbReference type="PROSITE" id="PS00065">
    <property type="entry name" value="D_2_HYDROXYACID_DH_1"/>
    <property type="match status" value="1"/>
</dbReference>
<keyword evidence="2" id="KW-0028">Amino-acid biosynthesis</keyword>
<evidence type="ECO:0000259" key="6">
    <source>
        <dbReference type="Pfam" id="PF00389"/>
    </source>
</evidence>
<dbReference type="Pfam" id="PF00389">
    <property type="entry name" value="2-Hacid_dh"/>
    <property type="match status" value="1"/>
</dbReference>
<gene>
    <name evidence="8" type="ORF">OSO01_08800</name>
</gene>
<dbReference type="EMBL" id="BJYM01000003">
    <property type="protein sequence ID" value="GEN86141.1"/>
    <property type="molecule type" value="Genomic_DNA"/>
</dbReference>
<dbReference type="InterPro" id="IPR006140">
    <property type="entry name" value="D-isomer_DH_NAD-bd"/>
</dbReference>
<dbReference type="GO" id="GO:0051287">
    <property type="term" value="F:NAD binding"/>
    <property type="evidence" value="ECO:0007669"/>
    <property type="project" value="InterPro"/>
</dbReference>
<protein>
    <submittedName>
        <fullName evidence="8">4-phosphoerythronate dehydrogenase</fullName>
    </submittedName>
</protein>
<keyword evidence="3 5" id="KW-0560">Oxidoreductase</keyword>
<dbReference type="PROSITE" id="PS00671">
    <property type="entry name" value="D_2_HYDROXYACID_DH_3"/>
    <property type="match status" value="1"/>
</dbReference>
<feature type="domain" description="D-isomer specific 2-hydroxyacid dehydrogenase catalytic" evidence="6">
    <location>
        <begin position="13"/>
        <end position="312"/>
    </location>
</feature>
<dbReference type="OrthoDB" id="9805416at2"/>
<comment type="similarity">
    <text evidence="1 5">Belongs to the D-isomer specific 2-hydroxyacid dehydrogenase family.</text>
</comment>
<accession>A0A511ZFH0</accession>
<evidence type="ECO:0000256" key="4">
    <source>
        <dbReference type="ARBA" id="ARBA00023027"/>
    </source>
</evidence>
<evidence type="ECO:0000256" key="5">
    <source>
        <dbReference type="RuleBase" id="RU003719"/>
    </source>
</evidence>
<dbReference type="Proteomes" id="UP000321558">
    <property type="component" value="Unassembled WGS sequence"/>
</dbReference>
<evidence type="ECO:0000259" key="7">
    <source>
        <dbReference type="Pfam" id="PF02826"/>
    </source>
</evidence>
<proteinExistence type="inferred from homology"/>
<name>A0A511ZFH0_9BACI</name>
<dbReference type="AlphaFoldDB" id="A0A511ZFH0"/>
<dbReference type="PANTHER" id="PTHR42789:SF1">
    <property type="entry name" value="D-ISOMER SPECIFIC 2-HYDROXYACID DEHYDROGENASE FAMILY PROTEIN (AFU_ORTHOLOGUE AFUA_6G10090)"/>
    <property type="match status" value="1"/>
</dbReference>
<evidence type="ECO:0000313" key="8">
    <source>
        <dbReference type="EMBL" id="GEN86141.1"/>
    </source>
</evidence>
<evidence type="ECO:0000256" key="2">
    <source>
        <dbReference type="ARBA" id="ARBA00022605"/>
    </source>
</evidence>
<dbReference type="InterPro" id="IPR006139">
    <property type="entry name" value="D-isomer_2_OHA_DH_cat_dom"/>
</dbReference>
<dbReference type="Pfam" id="PF02826">
    <property type="entry name" value="2-Hacid_dh_C"/>
    <property type="match status" value="1"/>
</dbReference>
<dbReference type="InterPro" id="IPR029752">
    <property type="entry name" value="D-isomer_DH_CS1"/>
</dbReference>
<dbReference type="GO" id="GO:0016616">
    <property type="term" value="F:oxidoreductase activity, acting on the CH-OH group of donors, NAD or NADP as acceptor"/>
    <property type="evidence" value="ECO:0007669"/>
    <property type="project" value="InterPro"/>
</dbReference>
<feature type="domain" description="D-isomer specific 2-hydroxyacid dehydrogenase NAD-binding" evidence="7">
    <location>
        <begin position="108"/>
        <end position="280"/>
    </location>
</feature>
<dbReference type="InterPro" id="IPR036291">
    <property type="entry name" value="NAD(P)-bd_dom_sf"/>
</dbReference>